<name>A0A412END1_9FIRM</name>
<proteinExistence type="predicted"/>
<protein>
    <submittedName>
        <fullName evidence="1">Uncharacterized protein</fullName>
    </submittedName>
</protein>
<evidence type="ECO:0000313" key="2">
    <source>
        <dbReference type="Proteomes" id="UP000285839"/>
    </source>
</evidence>
<reference evidence="1 2" key="1">
    <citation type="submission" date="2018-08" db="EMBL/GenBank/DDBJ databases">
        <title>A genome reference for cultivated species of the human gut microbiota.</title>
        <authorList>
            <person name="Zou Y."/>
            <person name="Xue W."/>
            <person name="Luo G."/>
        </authorList>
    </citation>
    <scope>NUCLEOTIDE SEQUENCE [LARGE SCALE GENOMIC DNA]</scope>
    <source>
        <strain evidence="1 2">AF25-21</strain>
    </source>
</reference>
<comment type="caution">
    <text evidence="1">The sequence shown here is derived from an EMBL/GenBank/DDBJ whole genome shotgun (WGS) entry which is preliminary data.</text>
</comment>
<dbReference type="AlphaFoldDB" id="A0A412END1"/>
<gene>
    <name evidence="1" type="ORF">DWY46_15405</name>
</gene>
<dbReference type="EMBL" id="QRUH01000014">
    <property type="protein sequence ID" value="RGR46341.1"/>
    <property type="molecule type" value="Genomic_DNA"/>
</dbReference>
<organism evidence="1 2">
    <name type="scientific">Blautia obeum</name>
    <dbReference type="NCBI Taxonomy" id="40520"/>
    <lineage>
        <taxon>Bacteria</taxon>
        <taxon>Bacillati</taxon>
        <taxon>Bacillota</taxon>
        <taxon>Clostridia</taxon>
        <taxon>Lachnospirales</taxon>
        <taxon>Lachnospiraceae</taxon>
        <taxon>Blautia</taxon>
    </lineage>
</organism>
<dbReference type="Proteomes" id="UP000285839">
    <property type="component" value="Unassembled WGS sequence"/>
</dbReference>
<sequence length="98" mass="10899">MKNIPSRIFVVIDRYELNFGGNMGERCIQLAVGGADIHGASGIIGYDSTTGRWLVGEKNGVREISEEEAFNQLVKAYEDSYTVEDLVRANMEAIKKGW</sequence>
<evidence type="ECO:0000313" key="1">
    <source>
        <dbReference type="EMBL" id="RGR46341.1"/>
    </source>
</evidence>
<dbReference type="RefSeq" id="WP_117639839.1">
    <property type="nucleotide sequence ID" value="NZ_QRUH01000014.1"/>
</dbReference>
<accession>A0A412END1</accession>